<feature type="transmembrane region" description="Helical" evidence="5">
    <location>
        <begin position="63"/>
        <end position="80"/>
    </location>
</feature>
<comment type="subcellular location">
    <subcellularLocation>
        <location evidence="1">Membrane</location>
    </subcellularLocation>
</comment>
<keyword evidence="3 5" id="KW-1133">Transmembrane helix</keyword>
<dbReference type="GO" id="GO:0016020">
    <property type="term" value="C:membrane"/>
    <property type="evidence" value="ECO:0007669"/>
    <property type="project" value="UniProtKB-SubCell"/>
</dbReference>
<dbReference type="PANTHER" id="PTHR35371">
    <property type="entry name" value="INNER MEMBRANE PROTEIN"/>
    <property type="match status" value="1"/>
</dbReference>
<dbReference type="InterPro" id="IPR001129">
    <property type="entry name" value="Membr-assoc_MAPEG"/>
</dbReference>
<organism evidence="6 7">
    <name type="scientific">Brachymonas denitrificans DSM 15123</name>
    <dbReference type="NCBI Taxonomy" id="1121117"/>
    <lineage>
        <taxon>Bacteria</taxon>
        <taxon>Pseudomonadati</taxon>
        <taxon>Pseudomonadota</taxon>
        <taxon>Betaproteobacteria</taxon>
        <taxon>Burkholderiales</taxon>
        <taxon>Comamonadaceae</taxon>
        <taxon>Brachymonas</taxon>
    </lineage>
</organism>
<evidence type="ECO:0000256" key="3">
    <source>
        <dbReference type="ARBA" id="ARBA00022989"/>
    </source>
</evidence>
<dbReference type="RefSeq" id="WP_091814604.1">
    <property type="nucleotide sequence ID" value="NZ_FOCW01000001.1"/>
</dbReference>
<evidence type="ECO:0000256" key="5">
    <source>
        <dbReference type="SAM" id="Phobius"/>
    </source>
</evidence>
<dbReference type="Pfam" id="PF01124">
    <property type="entry name" value="MAPEG"/>
    <property type="match status" value="1"/>
</dbReference>
<keyword evidence="2 5" id="KW-0812">Transmembrane</keyword>
<dbReference type="Proteomes" id="UP000199531">
    <property type="component" value="Unassembled WGS sequence"/>
</dbReference>
<evidence type="ECO:0000313" key="6">
    <source>
        <dbReference type="EMBL" id="SEN29474.1"/>
    </source>
</evidence>
<sequence>MADGFTWAYGMVLAASLLPIVSAGIAKKIGARDSGGFDNSDPRAWLEQQRGAAARANAAQQNGFEVLPFFIGAVLIAHQLQANQTWIDLLAIAFVLLRVVYVWCYVVDKATLRSLVWTAAFGVNVAILLLAAF</sequence>
<feature type="transmembrane region" description="Helical" evidence="5">
    <location>
        <begin position="114"/>
        <end position="132"/>
    </location>
</feature>
<evidence type="ECO:0000256" key="2">
    <source>
        <dbReference type="ARBA" id="ARBA00022692"/>
    </source>
</evidence>
<gene>
    <name evidence="6" type="ORF">SAMN02745977_01009</name>
</gene>
<dbReference type="EMBL" id="FOCW01000001">
    <property type="protein sequence ID" value="SEN29474.1"/>
    <property type="molecule type" value="Genomic_DNA"/>
</dbReference>
<feature type="transmembrane region" description="Helical" evidence="5">
    <location>
        <begin position="86"/>
        <end position="107"/>
    </location>
</feature>
<dbReference type="AlphaFoldDB" id="A0A1H8FDA4"/>
<keyword evidence="7" id="KW-1185">Reference proteome</keyword>
<evidence type="ECO:0000256" key="1">
    <source>
        <dbReference type="ARBA" id="ARBA00004370"/>
    </source>
</evidence>
<name>A0A1H8FDA4_9BURK</name>
<dbReference type="Gene3D" id="1.20.120.550">
    <property type="entry name" value="Membrane associated eicosanoid/glutathione metabolism-like domain"/>
    <property type="match status" value="1"/>
</dbReference>
<feature type="transmembrane region" description="Helical" evidence="5">
    <location>
        <begin position="6"/>
        <end position="26"/>
    </location>
</feature>
<proteinExistence type="predicted"/>
<evidence type="ECO:0000313" key="7">
    <source>
        <dbReference type="Proteomes" id="UP000199531"/>
    </source>
</evidence>
<evidence type="ECO:0000256" key="4">
    <source>
        <dbReference type="ARBA" id="ARBA00023136"/>
    </source>
</evidence>
<reference evidence="6 7" key="1">
    <citation type="submission" date="2016-10" db="EMBL/GenBank/DDBJ databases">
        <authorList>
            <person name="de Groot N.N."/>
        </authorList>
    </citation>
    <scope>NUCLEOTIDE SEQUENCE [LARGE SCALE GENOMIC DNA]</scope>
    <source>
        <strain evidence="6 7">DSM 15123</strain>
    </source>
</reference>
<dbReference type="InterPro" id="IPR023352">
    <property type="entry name" value="MAPEG-like_dom_sf"/>
</dbReference>
<protein>
    <submittedName>
        <fullName evidence="6">Uncharacterized conserved protein, MAPEG superfamily</fullName>
    </submittedName>
</protein>
<dbReference type="PANTHER" id="PTHR35371:SF1">
    <property type="entry name" value="BLR7753 PROTEIN"/>
    <property type="match status" value="1"/>
</dbReference>
<accession>A0A1H8FDA4</accession>
<dbReference type="STRING" id="1121117.SAMN02745977_01009"/>
<dbReference type="SUPFAM" id="SSF161084">
    <property type="entry name" value="MAPEG domain-like"/>
    <property type="match status" value="1"/>
</dbReference>
<dbReference type="OrthoDB" id="513661at2"/>
<keyword evidence="4 5" id="KW-0472">Membrane</keyword>